<evidence type="ECO:0000256" key="7">
    <source>
        <dbReference type="ARBA" id="ARBA00023125"/>
    </source>
</evidence>
<dbReference type="GO" id="GO:0046872">
    <property type="term" value="F:metal ion binding"/>
    <property type="evidence" value="ECO:0007669"/>
    <property type="project" value="UniProtKB-KW"/>
</dbReference>
<dbReference type="AlphaFoldDB" id="A0A2N2E8I2"/>
<dbReference type="PROSITE" id="PS51194">
    <property type="entry name" value="HELICASE_CTER"/>
    <property type="match status" value="1"/>
</dbReference>
<proteinExistence type="inferred from homology"/>
<dbReference type="NCBIfam" id="TIGR00614">
    <property type="entry name" value="recQ_fam"/>
    <property type="match status" value="1"/>
</dbReference>
<evidence type="ECO:0000256" key="9">
    <source>
        <dbReference type="ARBA" id="ARBA00034617"/>
    </source>
</evidence>
<evidence type="ECO:0000256" key="10">
    <source>
        <dbReference type="ARBA" id="ARBA00034808"/>
    </source>
</evidence>
<reference evidence="15 16" key="1">
    <citation type="journal article" date="2017" name="ISME J.">
        <title>Potential for microbial H2 and metal transformations associated with novel bacteria and archaea in deep terrestrial subsurface sediments.</title>
        <authorList>
            <person name="Hernsdorf A.W."/>
            <person name="Amano Y."/>
            <person name="Miyakawa K."/>
            <person name="Ise K."/>
            <person name="Suzuki Y."/>
            <person name="Anantharaman K."/>
            <person name="Probst A."/>
            <person name="Burstein D."/>
            <person name="Thomas B.C."/>
            <person name="Banfield J.F."/>
        </authorList>
    </citation>
    <scope>NUCLEOTIDE SEQUENCE [LARGE SCALE GENOMIC DNA]</scope>
    <source>
        <strain evidence="15">HGW-Falkowbacteria-1</strain>
    </source>
</reference>
<dbReference type="GO" id="GO:0043590">
    <property type="term" value="C:bacterial nucleoid"/>
    <property type="evidence" value="ECO:0007669"/>
    <property type="project" value="TreeGrafter"/>
</dbReference>
<evidence type="ECO:0000259" key="13">
    <source>
        <dbReference type="PROSITE" id="PS51192"/>
    </source>
</evidence>
<dbReference type="SUPFAM" id="SSF52540">
    <property type="entry name" value="P-loop containing nucleoside triphosphate hydrolases"/>
    <property type="match status" value="1"/>
</dbReference>
<accession>A0A2N2E8I2</accession>
<dbReference type="Proteomes" id="UP000233517">
    <property type="component" value="Unassembled WGS sequence"/>
</dbReference>
<dbReference type="Pfam" id="PF16124">
    <property type="entry name" value="RecQ_Zn_bind"/>
    <property type="match status" value="1"/>
</dbReference>
<gene>
    <name evidence="15" type="ORF">CVU82_04470</name>
</gene>
<keyword evidence="8" id="KW-0413">Isomerase</keyword>
<dbReference type="GO" id="GO:0003677">
    <property type="term" value="F:DNA binding"/>
    <property type="evidence" value="ECO:0007669"/>
    <property type="project" value="UniProtKB-KW"/>
</dbReference>
<evidence type="ECO:0000256" key="1">
    <source>
        <dbReference type="ARBA" id="ARBA00005446"/>
    </source>
</evidence>
<dbReference type="CDD" id="cd17920">
    <property type="entry name" value="DEXHc_RecQ"/>
    <property type="match status" value="1"/>
</dbReference>
<evidence type="ECO:0000256" key="8">
    <source>
        <dbReference type="ARBA" id="ARBA00023235"/>
    </source>
</evidence>
<dbReference type="GO" id="GO:0016787">
    <property type="term" value="F:hydrolase activity"/>
    <property type="evidence" value="ECO:0007669"/>
    <property type="project" value="UniProtKB-KW"/>
</dbReference>
<dbReference type="InterPro" id="IPR001650">
    <property type="entry name" value="Helicase_C-like"/>
</dbReference>
<dbReference type="GO" id="GO:0043138">
    <property type="term" value="F:3'-5' DNA helicase activity"/>
    <property type="evidence" value="ECO:0007669"/>
    <property type="project" value="UniProtKB-EC"/>
</dbReference>
<dbReference type="InterPro" id="IPR011545">
    <property type="entry name" value="DEAD/DEAH_box_helicase_dom"/>
</dbReference>
<evidence type="ECO:0000256" key="11">
    <source>
        <dbReference type="ARBA" id="ARBA00044535"/>
    </source>
</evidence>
<dbReference type="Gene3D" id="1.10.10.10">
    <property type="entry name" value="Winged helix-like DNA-binding domain superfamily/Winged helix DNA-binding domain"/>
    <property type="match status" value="1"/>
</dbReference>
<dbReference type="EC" id="5.6.2.4" evidence="10"/>
<evidence type="ECO:0000256" key="12">
    <source>
        <dbReference type="ARBA" id="ARBA00044550"/>
    </source>
</evidence>
<dbReference type="SMART" id="SM00490">
    <property type="entry name" value="HELICc"/>
    <property type="match status" value="1"/>
</dbReference>
<dbReference type="GO" id="GO:0006310">
    <property type="term" value="P:DNA recombination"/>
    <property type="evidence" value="ECO:0007669"/>
    <property type="project" value="InterPro"/>
</dbReference>
<dbReference type="SMART" id="SM00487">
    <property type="entry name" value="DEXDc"/>
    <property type="match status" value="1"/>
</dbReference>
<keyword evidence="3" id="KW-0547">Nucleotide-binding</keyword>
<protein>
    <recommendedName>
        <fullName evidence="11">ATP-dependent DNA helicase RecQ</fullName>
        <ecNumber evidence="10">5.6.2.4</ecNumber>
    </recommendedName>
    <alternativeName>
        <fullName evidence="12">DNA 3'-5' helicase RecQ</fullName>
    </alternativeName>
</protein>
<evidence type="ECO:0000256" key="5">
    <source>
        <dbReference type="ARBA" id="ARBA00022806"/>
    </source>
</evidence>
<evidence type="ECO:0000256" key="6">
    <source>
        <dbReference type="ARBA" id="ARBA00022840"/>
    </source>
</evidence>
<keyword evidence="7" id="KW-0238">DNA-binding</keyword>
<evidence type="ECO:0000256" key="4">
    <source>
        <dbReference type="ARBA" id="ARBA00022801"/>
    </source>
</evidence>
<feature type="domain" description="Helicase C-terminal" evidence="14">
    <location>
        <begin position="223"/>
        <end position="389"/>
    </location>
</feature>
<dbReference type="InterPro" id="IPR014001">
    <property type="entry name" value="Helicase_ATP-bd"/>
</dbReference>
<organism evidence="15 16">
    <name type="scientific">Candidatus Falkowbacteria bacterium HGW-Falkowbacteria-1</name>
    <dbReference type="NCBI Taxonomy" id="2013768"/>
    <lineage>
        <taxon>Bacteria</taxon>
        <taxon>Candidatus Falkowiibacteriota</taxon>
    </lineage>
</organism>
<evidence type="ECO:0000256" key="3">
    <source>
        <dbReference type="ARBA" id="ARBA00022741"/>
    </source>
</evidence>
<dbReference type="GO" id="GO:0005524">
    <property type="term" value="F:ATP binding"/>
    <property type="evidence" value="ECO:0007669"/>
    <property type="project" value="UniProtKB-KW"/>
</dbReference>
<dbReference type="PANTHER" id="PTHR13710">
    <property type="entry name" value="DNA HELICASE RECQ FAMILY MEMBER"/>
    <property type="match status" value="1"/>
</dbReference>
<dbReference type="CDD" id="cd18794">
    <property type="entry name" value="SF2_C_RecQ"/>
    <property type="match status" value="1"/>
</dbReference>
<dbReference type="GO" id="GO:0009378">
    <property type="term" value="F:four-way junction helicase activity"/>
    <property type="evidence" value="ECO:0007669"/>
    <property type="project" value="TreeGrafter"/>
</dbReference>
<comment type="similarity">
    <text evidence="1">Belongs to the helicase family. RecQ subfamily.</text>
</comment>
<dbReference type="GO" id="GO:0006281">
    <property type="term" value="P:DNA repair"/>
    <property type="evidence" value="ECO:0007669"/>
    <property type="project" value="TreeGrafter"/>
</dbReference>
<dbReference type="InterPro" id="IPR027417">
    <property type="entry name" value="P-loop_NTPase"/>
</dbReference>
<dbReference type="PROSITE" id="PS51192">
    <property type="entry name" value="HELICASE_ATP_BIND_1"/>
    <property type="match status" value="1"/>
</dbReference>
<sequence>MENINKKKEEIKYFLKKYYNFESFRLGQEQAIDNILNKRDSVVVMPTGGGKSLIFQLPALVLEGVTIVVSPLIALMKDQVESLAKLGIPATFINSSISLSETNSRLNEIKNGFYKIIYVAPERFYSVSFLESLRELKVSLFAVDEAHCISSWGHDFRPSYLKLKNVIELLKKPVVVALTATATPEVRDDIVRQLNLVNPDVIVTGFSRDNIQFGVIHSNTNRKADFILDAISGANGGSGIVYVGTRSKADEILERLLESGIEAVAYHAGMDSESRDWVQNNFMSGKAQVVVATNAFGMGINKSDIRFVIHHDIPGTIEAYYQEAGRAGRDSLPSFCLLLYSPSDRYLREFFIKGDNPEPELIVKIYKVLLEKDEESIKGSILLTYSELAKELSESVPEMAIGTALKILEKEGYLSRPNDKSGSAFLKTKVDFATMLSSLSSRSKVQIEALNKIHNRFKDEMEKGWEFNLEDVASLINVKKDSILRMIKKLAEKDLLEYRPPFRGTEVKILKRVKPDDLKLDFDALSDKLKRAENKLNEMENYAYHSSCRQKYILRYFGEFSAKSCGKCDQCLRGESLAENDEIEPIKNFRQKEYLI</sequence>
<evidence type="ECO:0000313" key="16">
    <source>
        <dbReference type="Proteomes" id="UP000233517"/>
    </source>
</evidence>
<dbReference type="Pfam" id="PF00271">
    <property type="entry name" value="Helicase_C"/>
    <property type="match status" value="1"/>
</dbReference>
<comment type="caution">
    <text evidence="15">The sequence shown here is derived from an EMBL/GenBank/DDBJ whole genome shotgun (WGS) entry which is preliminary data.</text>
</comment>
<dbReference type="Pfam" id="PF00270">
    <property type="entry name" value="DEAD"/>
    <property type="match status" value="1"/>
</dbReference>
<keyword evidence="2" id="KW-0479">Metal-binding</keyword>
<keyword evidence="4" id="KW-0378">Hydrolase</keyword>
<feature type="domain" description="Helicase ATP-binding" evidence="13">
    <location>
        <begin position="32"/>
        <end position="200"/>
    </location>
</feature>
<dbReference type="PANTHER" id="PTHR13710:SF105">
    <property type="entry name" value="ATP-DEPENDENT DNA HELICASE Q1"/>
    <property type="match status" value="1"/>
</dbReference>
<dbReference type="InterPro" id="IPR032284">
    <property type="entry name" value="RecQ_Zn-bd"/>
</dbReference>
<keyword evidence="6" id="KW-0067">ATP-binding</keyword>
<dbReference type="GO" id="GO:0005737">
    <property type="term" value="C:cytoplasm"/>
    <property type="evidence" value="ECO:0007669"/>
    <property type="project" value="TreeGrafter"/>
</dbReference>
<keyword evidence="5" id="KW-0347">Helicase</keyword>
<evidence type="ECO:0000259" key="14">
    <source>
        <dbReference type="PROSITE" id="PS51194"/>
    </source>
</evidence>
<dbReference type="GO" id="GO:0030894">
    <property type="term" value="C:replisome"/>
    <property type="evidence" value="ECO:0007669"/>
    <property type="project" value="TreeGrafter"/>
</dbReference>
<dbReference type="EMBL" id="PHAI01000006">
    <property type="protein sequence ID" value="PKM91009.1"/>
    <property type="molecule type" value="Genomic_DNA"/>
</dbReference>
<dbReference type="FunFam" id="3.40.50.300:FF:000296">
    <property type="entry name" value="ATP-dependent DNA helicase RecQ"/>
    <property type="match status" value="1"/>
</dbReference>
<name>A0A2N2E8I2_9BACT</name>
<dbReference type="InterPro" id="IPR004589">
    <property type="entry name" value="DNA_helicase_ATP-dep_RecQ"/>
</dbReference>
<evidence type="ECO:0000256" key="2">
    <source>
        <dbReference type="ARBA" id="ARBA00022723"/>
    </source>
</evidence>
<dbReference type="Gene3D" id="3.40.50.300">
    <property type="entry name" value="P-loop containing nucleotide triphosphate hydrolases"/>
    <property type="match status" value="2"/>
</dbReference>
<dbReference type="InterPro" id="IPR036388">
    <property type="entry name" value="WH-like_DNA-bd_sf"/>
</dbReference>
<evidence type="ECO:0000313" key="15">
    <source>
        <dbReference type="EMBL" id="PKM91009.1"/>
    </source>
</evidence>
<comment type="catalytic activity">
    <reaction evidence="9">
        <text>Couples ATP hydrolysis with the unwinding of duplex DNA by translocating in the 3'-5' direction.</text>
        <dbReference type="EC" id="5.6.2.4"/>
    </reaction>
</comment>